<dbReference type="RefSeq" id="WP_418115271.1">
    <property type="nucleotide sequence ID" value="NZ_JAWJZZ010000001.1"/>
</dbReference>
<gene>
    <name evidence="13 17" type="primary">yidC</name>
    <name evidence="17" type="ORF">DOFOFD_06955</name>
</gene>
<dbReference type="InterPro" id="IPR028055">
    <property type="entry name" value="YidC/Oxa/ALB_C"/>
</dbReference>
<evidence type="ECO:0000256" key="6">
    <source>
        <dbReference type="ARBA" id="ARBA00022692"/>
    </source>
</evidence>
<dbReference type="Pfam" id="PF02096">
    <property type="entry name" value="60KD_IMP"/>
    <property type="match status" value="1"/>
</dbReference>
<evidence type="ECO:0000313" key="17">
    <source>
        <dbReference type="EMBL" id="MEE8658748.1"/>
    </source>
</evidence>
<sequence length="584" mass="64850">MEIKRTLIALALAAAVLFGFDYFVPKPADKTPPAATKMVDAKGGDKASEGAQRATGVSAPAVAPSGPARRVTFTSPAMTGSVSLRGARIDDVSLTQYRETLDKNSPHVRLLESADGKRPGFIEIGWRQASGEALKLPNAQTEWTGDSSRLDPDHPLTLRWDNGAGLIFSIKISLSRKYLFSIAQTVENNTGHAVSVVPFTRTERDYKPDDEGSFIVHEGPIAVVNDRLNEGSYRDMRKGVENPDHVAWAADSHGGWAGITDKYWLTAAIPDQKDDVAVRYQFQGEEEGGEYAVDVAAARPVMIAPHQSNLRSSAVFVGAKEVTLLDDYTNQLHIPYFYKAVDFGWFAFLTRPMFHVLHWLFGLVGNFGIALLIMTLIIKVILYPLATKSFASMARMRVLAPKIQAIRESSKDDQMAMNQKIMTLYKEEGVNPAGGCLPLLVQAPVAFCLYKVLNITIEMRHAPFFGWVRDLSAPDPTNIFNLFGLIPFNPTMITPMLQVGIWPLLFGITIWLMQKQSTVTMDPTQQRVMQFMPVLYTFLLGRLSAGIVIYYTWNNILSYFQQRIIQARVDAAAKRGKRVKTGKK</sequence>
<comment type="subcellular location">
    <subcellularLocation>
        <location evidence="1">Cell inner membrane</location>
        <topology evidence="1">Multi-pass membrane protein</topology>
    </subcellularLocation>
    <subcellularLocation>
        <location evidence="13">Cell membrane</location>
        <topology evidence="13">Multi-pass membrane protein</topology>
    </subcellularLocation>
</comment>
<organism evidence="17 18">
    <name type="scientific">Sorlinia euscelidii</name>
    <dbReference type="NCBI Taxonomy" id="3081148"/>
    <lineage>
        <taxon>Bacteria</taxon>
        <taxon>Pseudomonadati</taxon>
        <taxon>Pseudomonadota</taxon>
        <taxon>Alphaproteobacteria</taxon>
        <taxon>Acetobacterales</taxon>
        <taxon>Acetobacteraceae</taxon>
        <taxon>Sorlinia</taxon>
    </lineage>
</organism>
<dbReference type="InterPro" id="IPR038221">
    <property type="entry name" value="YidC_periplasmic_sf"/>
</dbReference>
<evidence type="ECO:0000256" key="11">
    <source>
        <dbReference type="ARBA" id="ARBA00033245"/>
    </source>
</evidence>
<feature type="transmembrane region" description="Helical" evidence="13">
    <location>
        <begin position="534"/>
        <end position="553"/>
    </location>
</feature>
<evidence type="ECO:0000256" key="7">
    <source>
        <dbReference type="ARBA" id="ARBA00022927"/>
    </source>
</evidence>
<dbReference type="InterPro" id="IPR047196">
    <property type="entry name" value="YidC_ALB_C"/>
</dbReference>
<evidence type="ECO:0000256" key="2">
    <source>
        <dbReference type="ARBA" id="ARBA00010527"/>
    </source>
</evidence>
<feature type="compositionally biased region" description="Low complexity" evidence="14">
    <location>
        <begin position="56"/>
        <end position="71"/>
    </location>
</feature>
<dbReference type="Proteomes" id="UP001312908">
    <property type="component" value="Unassembled WGS sequence"/>
</dbReference>
<dbReference type="HAMAP" id="MF_01810">
    <property type="entry name" value="YidC_type1"/>
    <property type="match status" value="1"/>
</dbReference>
<evidence type="ECO:0000256" key="9">
    <source>
        <dbReference type="ARBA" id="ARBA00023136"/>
    </source>
</evidence>
<dbReference type="NCBIfam" id="TIGR03592">
    <property type="entry name" value="yidC_oxa1_cterm"/>
    <property type="match status" value="1"/>
</dbReference>
<dbReference type="PRINTS" id="PR01900">
    <property type="entry name" value="YIDCPROTEIN"/>
</dbReference>
<evidence type="ECO:0000259" key="15">
    <source>
        <dbReference type="Pfam" id="PF02096"/>
    </source>
</evidence>
<keyword evidence="7 13" id="KW-0653">Protein transport</keyword>
<feature type="region of interest" description="Disordered" evidence="14">
    <location>
        <begin position="31"/>
        <end position="71"/>
    </location>
</feature>
<evidence type="ECO:0000256" key="4">
    <source>
        <dbReference type="ARBA" id="ARBA00022448"/>
    </source>
</evidence>
<evidence type="ECO:0000256" key="10">
    <source>
        <dbReference type="ARBA" id="ARBA00023186"/>
    </source>
</evidence>
<comment type="function">
    <text evidence="13">Required for the insertion and/or proper folding and/or complex formation of integral membrane proteins into the membrane. Involved in integration of membrane proteins that insert both dependently and independently of the Sec translocase complex, as well as at least some lipoproteins. Aids folding of multispanning membrane proteins.</text>
</comment>
<evidence type="ECO:0000256" key="13">
    <source>
        <dbReference type="HAMAP-Rule" id="MF_01810"/>
    </source>
</evidence>
<keyword evidence="6 13" id="KW-0812">Transmembrane</keyword>
<evidence type="ECO:0000256" key="14">
    <source>
        <dbReference type="SAM" id="MobiDB-lite"/>
    </source>
</evidence>
<reference evidence="17 18" key="1">
    <citation type="submission" date="2023-10" db="EMBL/GenBank/DDBJ databases">
        <title>Sorlinia euscelidii gen. nov., sp. nov., an acetic acid bacteria isolated from the gut of Euscelidius variegatus emitter.</title>
        <authorList>
            <person name="Michoud G."/>
            <person name="Marasco R."/>
            <person name="Seferji K."/>
            <person name="Gonella E."/>
            <person name="Garuglieri E."/>
            <person name="Alma A."/>
            <person name="Mapelli F."/>
            <person name="Borin S."/>
            <person name="Daffonchio D."/>
            <person name="Crotti E."/>
        </authorList>
    </citation>
    <scope>NUCLEOTIDE SEQUENCE [LARGE SCALE GENOMIC DNA]</scope>
    <source>
        <strain evidence="17 18">EV16P</strain>
    </source>
</reference>
<evidence type="ECO:0000256" key="3">
    <source>
        <dbReference type="ARBA" id="ARBA00015325"/>
    </source>
</evidence>
<dbReference type="CDD" id="cd19961">
    <property type="entry name" value="EcYidC-like_peri"/>
    <property type="match status" value="1"/>
</dbReference>
<keyword evidence="9 13" id="KW-0472">Membrane</keyword>
<dbReference type="NCBIfam" id="TIGR03593">
    <property type="entry name" value="yidC_nterm"/>
    <property type="match status" value="1"/>
</dbReference>
<dbReference type="Pfam" id="PF14849">
    <property type="entry name" value="YidC_periplas"/>
    <property type="match status" value="1"/>
</dbReference>
<comment type="similarity">
    <text evidence="2 13">Belongs to the OXA1/ALB3/YidC family. Type 1 subfamily.</text>
</comment>
<keyword evidence="4 13" id="KW-0813">Transport</keyword>
<comment type="subunit">
    <text evidence="13">Interacts with the Sec translocase complex via SecD. Specifically interacts with transmembrane segments of nascent integral membrane proteins during membrane integration.</text>
</comment>
<dbReference type="EMBL" id="JAWJZY010000002">
    <property type="protein sequence ID" value="MEE8658748.1"/>
    <property type="molecule type" value="Genomic_DNA"/>
</dbReference>
<proteinExistence type="inferred from homology"/>
<dbReference type="CDD" id="cd20070">
    <property type="entry name" value="5TM_YidC_Alb3"/>
    <property type="match status" value="1"/>
</dbReference>
<name>A0ABU7U2L9_9PROT</name>
<evidence type="ECO:0000256" key="5">
    <source>
        <dbReference type="ARBA" id="ARBA00022475"/>
    </source>
</evidence>
<evidence type="ECO:0000313" key="18">
    <source>
        <dbReference type="Proteomes" id="UP001312908"/>
    </source>
</evidence>
<evidence type="ECO:0000256" key="12">
    <source>
        <dbReference type="ARBA" id="ARBA00033342"/>
    </source>
</evidence>
<evidence type="ECO:0000256" key="8">
    <source>
        <dbReference type="ARBA" id="ARBA00022989"/>
    </source>
</evidence>
<keyword evidence="18" id="KW-1185">Reference proteome</keyword>
<comment type="caution">
    <text evidence="17">The sequence shown here is derived from an EMBL/GenBank/DDBJ whole genome shotgun (WGS) entry which is preliminary data.</text>
</comment>
<dbReference type="InterPro" id="IPR019998">
    <property type="entry name" value="Membr_insert_YidC"/>
</dbReference>
<dbReference type="PRINTS" id="PR00701">
    <property type="entry name" value="60KDINNERMP"/>
</dbReference>
<comment type="caution">
    <text evidence="13">Lacks conserved residue(s) required for the propagation of feature annotation.</text>
</comment>
<evidence type="ECO:0000256" key="1">
    <source>
        <dbReference type="ARBA" id="ARBA00004429"/>
    </source>
</evidence>
<feature type="compositionally biased region" description="Basic and acidic residues" evidence="14">
    <location>
        <begin position="39"/>
        <end position="48"/>
    </location>
</feature>
<dbReference type="InterPro" id="IPR028053">
    <property type="entry name" value="Membr_insert_YidC_N"/>
</dbReference>
<keyword evidence="5 13" id="KW-1003">Cell membrane</keyword>
<keyword evidence="8 13" id="KW-1133">Transmembrane helix</keyword>
<dbReference type="InterPro" id="IPR001708">
    <property type="entry name" value="YidC/ALB3/OXA1/COX18"/>
</dbReference>
<accession>A0ABU7U2L9</accession>
<dbReference type="Gene3D" id="2.70.98.90">
    <property type="match status" value="1"/>
</dbReference>
<feature type="domain" description="Membrane insertase YidC/Oxa/ALB C-terminal" evidence="15">
    <location>
        <begin position="367"/>
        <end position="566"/>
    </location>
</feature>
<protein>
    <recommendedName>
        <fullName evidence="3 13">Membrane protein insertase YidC</fullName>
    </recommendedName>
    <alternativeName>
        <fullName evidence="12 13">Foldase YidC</fullName>
    </alternativeName>
    <alternativeName>
        <fullName evidence="11 13">Membrane integrase YidC</fullName>
    </alternativeName>
    <alternativeName>
        <fullName evidence="13">Membrane protein YidC</fullName>
    </alternativeName>
</protein>
<dbReference type="PANTHER" id="PTHR12428:SF65">
    <property type="entry name" value="CYTOCHROME C OXIDASE ASSEMBLY PROTEIN COX18, MITOCHONDRIAL"/>
    <property type="match status" value="1"/>
</dbReference>
<feature type="transmembrane region" description="Helical" evidence="13">
    <location>
        <begin position="359"/>
        <end position="386"/>
    </location>
</feature>
<feature type="transmembrane region" description="Helical" evidence="13">
    <location>
        <begin position="496"/>
        <end position="514"/>
    </location>
</feature>
<evidence type="ECO:0000259" key="16">
    <source>
        <dbReference type="Pfam" id="PF14849"/>
    </source>
</evidence>
<feature type="domain" description="Membrane insertase YidC N-terminal" evidence="16">
    <location>
        <begin position="70"/>
        <end position="355"/>
    </location>
</feature>
<dbReference type="NCBIfam" id="NF002353">
    <property type="entry name" value="PRK01318.1-4"/>
    <property type="match status" value="1"/>
</dbReference>
<dbReference type="PANTHER" id="PTHR12428">
    <property type="entry name" value="OXA1"/>
    <property type="match status" value="1"/>
</dbReference>
<keyword evidence="10 13" id="KW-0143">Chaperone</keyword>